<keyword evidence="5 9" id="KW-0798">TonB box</keyword>
<keyword evidence="4 8" id="KW-0812">Transmembrane</keyword>
<dbReference type="PANTHER" id="PTHR47234">
    <property type="match status" value="1"/>
</dbReference>
<evidence type="ECO:0000256" key="9">
    <source>
        <dbReference type="RuleBase" id="RU003357"/>
    </source>
</evidence>
<comment type="subcellular location">
    <subcellularLocation>
        <location evidence="1 8">Cell outer membrane</location>
        <topology evidence="1 8">Multi-pass membrane protein</topology>
    </subcellularLocation>
</comment>
<proteinExistence type="inferred from homology"/>
<evidence type="ECO:0000256" key="2">
    <source>
        <dbReference type="ARBA" id="ARBA00022448"/>
    </source>
</evidence>
<dbReference type="Pfam" id="PF07715">
    <property type="entry name" value="Plug"/>
    <property type="match status" value="1"/>
</dbReference>
<dbReference type="PANTHER" id="PTHR47234:SF2">
    <property type="entry name" value="TONB-DEPENDENT RECEPTOR"/>
    <property type="match status" value="1"/>
</dbReference>
<sequence length="1115" mass="119689">MRRIAVLALSTASVGAIALAAATPAFAQDAPAPAPENCAAITDDAQRQACAEAAETAAPNANAGDQATVPSGTPASAEGTQGSTGTIVVTGSRLRRDERNSPDPVTIIDPSMEAREGKFDTAEVLQSSPVAAGSTQITSAISSNFVVNGGEGVQTISLRGLGANRTLVLLNGRRAGPAGVRGGVSAFDLNVIPVDAIQSVDILKTGASSIYGSDAVAGVVNLITKKDLEGFQLRGFSSVPENSGGEQYSISGTYGTKLGDRGHAMIGLNFHRQRELERGDRDFLGCEEEYVTNADGDRVDPVDPRTGDPYCGAFPTDQIFIANVGLMSGNNLRGPCVPAIPGTPAAGICPANFTRRAIGAIQYNRPGQNLDQYLSTPGQVGSFFNPTNDTQFTAPTGFFPVGSFTADGLALANNFDSRALGDSVIPDTKRFTVFAEAGYELSDRVELYFEGLYNRRKTKTDASRQLFFYQFPGSGDTVYSEAFGAYYLPYFFCDGTTCDPNAVGDPLNAGFGGANLLQPVIYAPFNSSTDVKYYRGVAGLRADLDNVLSNGFVDFHVQHSRSDGDYARQVIFRDAIEFGVAEFRTDLCEGTVTAIRGVPCIDINYTDPRVLAGNFTPEERAFLFGWDKGNTLYKQTSAEVTAGGDLFELPAGPVKAALGLHFRRDSINDTPGEVTLSDNVWGSTTSGVTAGRQITKEAFGEIEIPILENAPIARSLTFSGAARVTNTNAKRAFDGQEDSDNGNWTYKLAGNWQVTDWLRFRATYGTSFRSPALFEQFLASESGFLGQGLDPCINYGLKDNATLAANCASLGIPDNYAGAGSSFETFSEGGVGLLDPETSKAFTLSAIFTPQSWFWDGGQFSFTVDYIDINVKDQVTQLGAGSILAGCYTSDNFENEPLCDLIVRKPDAPNQYNIVTVTDPYLNIDQQRNKSLDFTTRFRQDLGSLGSLSLLAQMTYQLKDKYTLFQGVSDSFNGEVGDPKWVGDMNLTWRKAPFTVTYGLQIISKTNDFEDLEDVGGANLNADNCLATAAAYALRGGPYCPVYKLPRVAYHSLSAELEVNKNFNFLLGVSNIFDKKPPRVSTVGTPISGFGQVPLLGSYYDYFGRRFFVSAQAKF</sequence>
<reference evidence="14 15" key="1">
    <citation type="submission" date="2018-09" db="EMBL/GenBank/DDBJ databases">
        <title>Sphingomonas sp. DAC4.</title>
        <authorList>
            <person name="Seo T."/>
        </authorList>
    </citation>
    <scope>NUCLEOTIDE SEQUENCE [LARGE SCALE GENOMIC DNA]</scope>
    <source>
        <strain evidence="14 15">DAC4</strain>
    </source>
</reference>
<feature type="signal peptide" evidence="11">
    <location>
        <begin position="1"/>
        <end position="27"/>
    </location>
</feature>
<feature type="compositionally biased region" description="Polar residues" evidence="10">
    <location>
        <begin position="68"/>
        <end position="89"/>
    </location>
</feature>
<keyword evidence="7 8" id="KW-0998">Cell outer membrane</keyword>
<keyword evidence="11" id="KW-0732">Signal</keyword>
<dbReference type="InterPro" id="IPR039426">
    <property type="entry name" value="TonB-dep_rcpt-like"/>
</dbReference>
<feature type="domain" description="TonB-dependent receptor-like beta-barrel" evidence="12">
    <location>
        <begin position="582"/>
        <end position="1072"/>
    </location>
</feature>
<evidence type="ECO:0000256" key="5">
    <source>
        <dbReference type="ARBA" id="ARBA00023077"/>
    </source>
</evidence>
<dbReference type="RefSeq" id="WP_119533645.1">
    <property type="nucleotide sequence ID" value="NZ_QXTF01000004.1"/>
</dbReference>
<keyword evidence="14" id="KW-0675">Receptor</keyword>
<comment type="caution">
    <text evidence="14">The sequence shown here is derived from an EMBL/GenBank/DDBJ whole genome shotgun (WGS) entry which is preliminary data.</text>
</comment>
<keyword evidence="15" id="KW-1185">Reference proteome</keyword>
<organism evidence="14 15">
    <name type="scientific">Sphingomonas edaphi</name>
    <dbReference type="NCBI Taxonomy" id="2315689"/>
    <lineage>
        <taxon>Bacteria</taxon>
        <taxon>Pseudomonadati</taxon>
        <taxon>Pseudomonadota</taxon>
        <taxon>Alphaproteobacteria</taxon>
        <taxon>Sphingomonadales</taxon>
        <taxon>Sphingomonadaceae</taxon>
        <taxon>Sphingomonas</taxon>
    </lineage>
</organism>
<comment type="similarity">
    <text evidence="8 9">Belongs to the TonB-dependent receptor family.</text>
</comment>
<dbReference type="Pfam" id="PF00593">
    <property type="entry name" value="TonB_dep_Rec_b-barrel"/>
    <property type="match status" value="1"/>
</dbReference>
<evidence type="ECO:0000256" key="11">
    <source>
        <dbReference type="SAM" id="SignalP"/>
    </source>
</evidence>
<dbReference type="InterPro" id="IPR036942">
    <property type="entry name" value="Beta-barrel_TonB_sf"/>
</dbReference>
<dbReference type="InterPro" id="IPR012910">
    <property type="entry name" value="Plug_dom"/>
</dbReference>
<dbReference type="PROSITE" id="PS52016">
    <property type="entry name" value="TONB_DEPENDENT_REC_3"/>
    <property type="match status" value="1"/>
</dbReference>
<feature type="chain" id="PRO_5019280781" evidence="11">
    <location>
        <begin position="28"/>
        <end position="1115"/>
    </location>
</feature>
<dbReference type="EMBL" id="QXTF01000004">
    <property type="protein sequence ID" value="RIX26990.1"/>
    <property type="molecule type" value="Genomic_DNA"/>
</dbReference>
<accession>A0A418PXQ6</accession>
<evidence type="ECO:0000256" key="8">
    <source>
        <dbReference type="PROSITE-ProRule" id="PRU01360"/>
    </source>
</evidence>
<dbReference type="InterPro" id="IPR000531">
    <property type="entry name" value="Beta-barrel_TonB"/>
</dbReference>
<evidence type="ECO:0000256" key="1">
    <source>
        <dbReference type="ARBA" id="ARBA00004571"/>
    </source>
</evidence>
<evidence type="ECO:0000256" key="6">
    <source>
        <dbReference type="ARBA" id="ARBA00023136"/>
    </source>
</evidence>
<dbReference type="SUPFAM" id="SSF56935">
    <property type="entry name" value="Porins"/>
    <property type="match status" value="1"/>
</dbReference>
<protein>
    <submittedName>
        <fullName evidence="14">TonB-dependent receptor</fullName>
    </submittedName>
</protein>
<dbReference type="AlphaFoldDB" id="A0A418PXQ6"/>
<dbReference type="Gene3D" id="2.170.130.10">
    <property type="entry name" value="TonB-dependent receptor, plug domain"/>
    <property type="match status" value="1"/>
</dbReference>
<dbReference type="InterPro" id="IPR037066">
    <property type="entry name" value="Plug_dom_sf"/>
</dbReference>
<evidence type="ECO:0000259" key="13">
    <source>
        <dbReference type="Pfam" id="PF07715"/>
    </source>
</evidence>
<gene>
    <name evidence="14" type="ORF">D3M59_10555</name>
</gene>
<evidence type="ECO:0000256" key="3">
    <source>
        <dbReference type="ARBA" id="ARBA00022452"/>
    </source>
</evidence>
<keyword evidence="3 8" id="KW-1134">Transmembrane beta strand</keyword>
<dbReference type="Proteomes" id="UP000285023">
    <property type="component" value="Unassembled WGS sequence"/>
</dbReference>
<evidence type="ECO:0000256" key="10">
    <source>
        <dbReference type="SAM" id="MobiDB-lite"/>
    </source>
</evidence>
<name>A0A418PXQ6_9SPHN</name>
<keyword evidence="2 8" id="KW-0813">Transport</keyword>
<dbReference type="GO" id="GO:0009279">
    <property type="term" value="C:cell outer membrane"/>
    <property type="evidence" value="ECO:0007669"/>
    <property type="project" value="UniProtKB-SubCell"/>
</dbReference>
<evidence type="ECO:0000313" key="15">
    <source>
        <dbReference type="Proteomes" id="UP000285023"/>
    </source>
</evidence>
<evidence type="ECO:0000256" key="7">
    <source>
        <dbReference type="ARBA" id="ARBA00023237"/>
    </source>
</evidence>
<evidence type="ECO:0000313" key="14">
    <source>
        <dbReference type="EMBL" id="RIX26990.1"/>
    </source>
</evidence>
<evidence type="ECO:0000256" key="4">
    <source>
        <dbReference type="ARBA" id="ARBA00022692"/>
    </source>
</evidence>
<keyword evidence="6 8" id="KW-0472">Membrane</keyword>
<feature type="region of interest" description="Disordered" evidence="10">
    <location>
        <begin position="55"/>
        <end position="106"/>
    </location>
</feature>
<feature type="domain" description="TonB-dependent receptor plug" evidence="13">
    <location>
        <begin position="98"/>
        <end position="219"/>
    </location>
</feature>
<dbReference type="Gene3D" id="2.40.170.20">
    <property type="entry name" value="TonB-dependent receptor, beta-barrel domain"/>
    <property type="match status" value="1"/>
</dbReference>
<dbReference type="OrthoDB" id="7051241at2"/>
<evidence type="ECO:0000259" key="12">
    <source>
        <dbReference type="Pfam" id="PF00593"/>
    </source>
</evidence>